<dbReference type="Proteomes" id="UP000070054">
    <property type="component" value="Unassembled WGS sequence"/>
</dbReference>
<feature type="signal peptide" evidence="2">
    <location>
        <begin position="1"/>
        <end position="28"/>
    </location>
</feature>
<gene>
    <name evidence="3" type="ORF">CNYM01_10044</name>
</gene>
<name>A0A135TPD2_9PEZI</name>
<protein>
    <submittedName>
        <fullName evidence="3">Uncharacterized protein</fullName>
    </submittedName>
</protein>
<reference evidence="3 4" key="1">
    <citation type="submission" date="2014-02" db="EMBL/GenBank/DDBJ databases">
        <title>The genome sequence of Colletotrichum nymphaeae SA-01.</title>
        <authorList>
            <person name="Baroncelli R."/>
            <person name="Thon M.R."/>
        </authorList>
    </citation>
    <scope>NUCLEOTIDE SEQUENCE [LARGE SCALE GENOMIC DNA]</scope>
    <source>
        <strain evidence="3 4">SA-01</strain>
    </source>
</reference>
<feature type="chain" id="PRO_5007804211" evidence="2">
    <location>
        <begin position="29"/>
        <end position="120"/>
    </location>
</feature>
<keyword evidence="2" id="KW-0732">Signal</keyword>
<dbReference type="AlphaFoldDB" id="A0A135TPD2"/>
<comment type="caution">
    <text evidence="3">The sequence shown here is derived from an EMBL/GenBank/DDBJ whole genome shotgun (WGS) entry which is preliminary data.</text>
</comment>
<evidence type="ECO:0000256" key="2">
    <source>
        <dbReference type="SAM" id="SignalP"/>
    </source>
</evidence>
<evidence type="ECO:0000313" key="3">
    <source>
        <dbReference type="EMBL" id="KXH49912.1"/>
    </source>
</evidence>
<proteinExistence type="predicted"/>
<evidence type="ECO:0000313" key="4">
    <source>
        <dbReference type="Proteomes" id="UP000070054"/>
    </source>
</evidence>
<organism evidence="3 4">
    <name type="scientific">Colletotrichum nymphaeae SA-01</name>
    <dbReference type="NCBI Taxonomy" id="1460502"/>
    <lineage>
        <taxon>Eukaryota</taxon>
        <taxon>Fungi</taxon>
        <taxon>Dikarya</taxon>
        <taxon>Ascomycota</taxon>
        <taxon>Pezizomycotina</taxon>
        <taxon>Sordariomycetes</taxon>
        <taxon>Hypocreomycetidae</taxon>
        <taxon>Glomerellales</taxon>
        <taxon>Glomerellaceae</taxon>
        <taxon>Colletotrichum</taxon>
        <taxon>Colletotrichum acutatum species complex</taxon>
    </lineage>
</organism>
<feature type="region of interest" description="Disordered" evidence="1">
    <location>
        <begin position="99"/>
        <end position="120"/>
    </location>
</feature>
<sequence length="120" mass="12511">MKSQHIALPGLQAAALAFLGARSASAAAAPAGKVFCADANNKVVADTKCAVGQAPAPNTFFMFNSEAEHPVGSTVDESKVDLYDAADMIERQNARFPPDYEMETEGFGKRQECGGGSRGG</sequence>
<evidence type="ECO:0000256" key="1">
    <source>
        <dbReference type="SAM" id="MobiDB-lite"/>
    </source>
</evidence>
<keyword evidence="4" id="KW-1185">Reference proteome</keyword>
<dbReference type="OrthoDB" id="4830746at2759"/>
<accession>A0A135TPD2</accession>
<dbReference type="EMBL" id="JEMN01001063">
    <property type="protein sequence ID" value="KXH49912.1"/>
    <property type="molecule type" value="Genomic_DNA"/>
</dbReference>